<evidence type="ECO:0000313" key="1">
    <source>
        <dbReference type="EMBL" id="BBM88058.1"/>
    </source>
</evidence>
<keyword evidence="2" id="KW-1185">Reference proteome</keyword>
<sequence length="180" mass="20762">MKKTPTIFKRDEQDRKKVIDEVYPGCEWVFAGEGVATRKYDGTCVKIEDGKYFKRREVKKGKSIPDGFIQEVLDETTGKRFGWMEVDPELAENKWHMEAFDASLTPGTYELVGPKIQGNLEGYETHTLVKHSDAEKYDDVPRSFSGISQWLEDKDVEGLVFHHPDGRMAKIKKRDFGLKR</sequence>
<gene>
    <name evidence="1" type="ORF">UABAM_06474</name>
</gene>
<dbReference type="AlphaFoldDB" id="A0A5S9F6T9"/>
<reference evidence="1 2" key="1">
    <citation type="submission" date="2019-08" db="EMBL/GenBank/DDBJ databases">
        <title>Complete genome sequence of Candidatus Uab amorphum.</title>
        <authorList>
            <person name="Shiratori T."/>
            <person name="Suzuki S."/>
            <person name="Kakizawa Y."/>
            <person name="Ishida K."/>
        </authorList>
    </citation>
    <scope>NUCLEOTIDE SEQUENCE [LARGE SCALE GENOMIC DNA]</scope>
    <source>
        <strain evidence="1 2">SRT547</strain>
    </source>
</reference>
<evidence type="ECO:0008006" key="3">
    <source>
        <dbReference type="Google" id="ProtNLM"/>
    </source>
</evidence>
<dbReference type="Proteomes" id="UP000326354">
    <property type="component" value="Chromosome"/>
</dbReference>
<proteinExistence type="predicted"/>
<organism evidence="1 2">
    <name type="scientific">Uabimicrobium amorphum</name>
    <dbReference type="NCBI Taxonomy" id="2596890"/>
    <lineage>
        <taxon>Bacteria</taxon>
        <taxon>Pseudomonadati</taxon>
        <taxon>Planctomycetota</taxon>
        <taxon>Candidatus Uabimicrobiia</taxon>
        <taxon>Candidatus Uabimicrobiales</taxon>
        <taxon>Candidatus Uabimicrobiaceae</taxon>
        <taxon>Candidatus Uabimicrobium</taxon>
    </lineage>
</organism>
<dbReference type="EMBL" id="AP019860">
    <property type="protein sequence ID" value="BBM88058.1"/>
    <property type="molecule type" value="Genomic_DNA"/>
</dbReference>
<accession>A0A5S9F6T9</accession>
<name>A0A5S9F6T9_UABAM</name>
<dbReference type="KEGG" id="uam:UABAM_06474"/>
<protein>
    <recommendedName>
        <fullName evidence="3">RNA ligase domain-containing protein</fullName>
    </recommendedName>
</protein>
<dbReference type="RefSeq" id="WP_151972194.1">
    <property type="nucleotide sequence ID" value="NZ_AP019860.1"/>
</dbReference>
<evidence type="ECO:0000313" key="2">
    <source>
        <dbReference type="Proteomes" id="UP000326354"/>
    </source>
</evidence>
<dbReference type="OrthoDB" id="7062283at2"/>